<keyword evidence="2" id="KW-1185">Reference proteome</keyword>
<reference evidence="1 2" key="1">
    <citation type="submission" date="2020-07" db="EMBL/GenBank/DDBJ databases">
        <title>Gai3-2, isolated from salt lake.</title>
        <authorList>
            <person name="Cui H."/>
            <person name="Shi X."/>
        </authorList>
    </citation>
    <scope>NUCLEOTIDE SEQUENCE [LARGE SCALE GENOMIC DNA]</scope>
    <source>
        <strain evidence="1 2">Gai3-2</strain>
    </source>
</reference>
<dbReference type="AlphaFoldDB" id="A0A7D5KNU9"/>
<dbReference type="KEGG" id="halg:HUG10_15295"/>
<dbReference type="GeneID" id="56030226"/>
<dbReference type="OrthoDB" id="340435at2157"/>
<dbReference type="EMBL" id="CP058529">
    <property type="protein sequence ID" value="QLG28822.1"/>
    <property type="molecule type" value="Genomic_DNA"/>
</dbReference>
<proteinExistence type="predicted"/>
<dbReference type="Proteomes" id="UP000509750">
    <property type="component" value="Chromosome"/>
</dbReference>
<accession>A0A7D5KNU9</accession>
<evidence type="ECO:0000313" key="2">
    <source>
        <dbReference type="Proteomes" id="UP000509750"/>
    </source>
</evidence>
<gene>
    <name evidence="1" type="ORF">HUG10_15295</name>
</gene>
<organism evidence="1 2">
    <name type="scientific">Halorarum halophilum</name>
    <dbReference type="NCBI Taxonomy" id="2743090"/>
    <lineage>
        <taxon>Archaea</taxon>
        <taxon>Methanobacteriati</taxon>
        <taxon>Methanobacteriota</taxon>
        <taxon>Stenosarchaea group</taxon>
        <taxon>Halobacteria</taxon>
        <taxon>Halobacteriales</taxon>
        <taxon>Haloferacaceae</taxon>
        <taxon>Halorarum</taxon>
    </lineage>
</organism>
<protein>
    <submittedName>
        <fullName evidence="1">Uncharacterized protein</fullName>
    </submittedName>
</protein>
<sequence>MKRYRTDVRDGTLHLERNDGWMTVGAMDDICELVGGEEYSIEYDERERAAAWLDDDEGTVTFDVRETLADLTFDDEFVGLVAEVGMDEVDEEGYPLRTSMFADLLTRIWDAKGDIDSLSE</sequence>
<dbReference type="RefSeq" id="WP_179170396.1">
    <property type="nucleotide sequence ID" value="NZ_CP058529.1"/>
</dbReference>
<name>A0A7D5KNU9_9EURY</name>
<evidence type="ECO:0000313" key="1">
    <source>
        <dbReference type="EMBL" id="QLG28822.1"/>
    </source>
</evidence>